<accession>A0ABQ2CCV3</accession>
<organism evidence="2 3">
    <name type="scientific">Pseudarthrobacter scleromae</name>
    <dbReference type="NCBI Taxonomy" id="158897"/>
    <lineage>
        <taxon>Bacteria</taxon>
        <taxon>Bacillati</taxon>
        <taxon>Actinomycetota</taxon>
        <taxon>Actinomycetes</taxon>
        <taxon>Micrococcales</taxon>
        <taxon>Micrococcaceae</taxon>
        <taxon>Pseudarthrobacter</taxon>
    </lineage>
</organism>
<feature type="domain" description="SAF" evidence="1">
    <location>
        <begin position="40"/>
        <end position="104"/>
    </location>
</feature>
<gene>
    <name evidence="2" type="ORF">GCM10007175_05540</name>
</gene>
<dbReference type="Proteomes" id="UP000658754">
    <property type="component" value="Unassembled WGS sequence"/>
</dbReference>
<dbReference type="SMART" id="SM00858">
    <property type="entry name" value="SAF"/>
    <property type="match status" value="1"/>
</dbReference>
<dbReference type="InterPro" id="IPR013974">
    <property type="entry name" value="SAF"/>
</dbReference>
<dbReference type="EMBL" id="BMKV01000001">
    <property type="protein sequence ID" value="GGI71598.1"/>
    <property type="molecule type" value="Genomic_DNA"/>
</dbReference>
<evidence type="ECO:0000313" key="2">
    <source>
        <dbReference type="EMBL" id="GGI71598.1"/>
    </source>
</evidence>
<dbReference type="Pfam" id="PF08666">
    <property type="entry name" value="SAF"/>
    <property type="match status" value="1"/>
</dbReference>
<proteinExistence type="predicted"/>
<name>A0ABQ2CCV3_9MICC</name>
<protein>
    <recommendedName>
        <fullName evidence="1">SAF domain-containing protein</fullName>
    </recommendedName>
</protein>
<evidence type="ECO:0000259" key="1">
    <source>
        <dbReference type="SMART" id="SM00858"/>
    </source>
</evidence>
<dbReference type="CDD" id="cd11614">
    <property type="entry name" value="SAF_CpaB_FlgA_like"/>
    <property type="match status" value="1"/>
</dbReference>
<comment type="caution">
    <text evidence="2">The sequence shown here is derived from an EMBL/GenBank/DDBJ whole genome shotgun (WGS) entry which is preliminary data.</text>
</comment>
<keyword evidence="3" id="KW-1185">Reference proteome</keyword>
<sequence>MKSRLLGGIAALVLAVVGAILLFVYVQGASARAQAGLEPVNVLIVKQQIPAGTKAADLGSSVQAQSIPKSAVPQGALTSLAEQAGKVTAVDLEPGEQLLAARLIDPRDLVPGTVPVPDGLEEVTFLLGPERLLGGRIEAGDSVTVFTSFESQEGMPADAPVSAEIKGWKQSTGILFHDVLVTAVQKAAPKTESSTSSEEGVEMPNGSAFVTVARSDVDAAKMIFSAEYGSIWLAKQTDSTAKSDPPLTTFGGLY</sequence>
<dbReference type="RefSeq" id="WP_188727478.1">
    <property type="nucleotide sequence ID" value="NZ_BMKV01000001.1"/>
</dbReference>
<reference evidence="3" key="1">
    <citation type="journal article" date="2019" name="Int. J. Syst. Evol. Microbiol.">
        <title>The Global Catalogue of Microorganisms (GCM) 10K type strain sequencing project: providing services to taxonomists for standard genome sequencing and annotation.</title>
        <authorList>
            <consortium name="The Broad Institute Genomics Platform"/>
            <consortium name="The Broad Institute Genome Sequencing Center for Infectious Disease"/>
            <person name="Wu L."/>
            <person name="Ma J."/>
        </authorList>
    </citation>
    <scope>NUCLEOTIDE SEQUENCE [LARGE SCALE GENOMIC DNA]</scope>
    <source>
        <strain evidence="3">CGMCC 1.3601</strain>
    </source>
</reference>
<evidence type="ECO:0000313" key="3">
    <source>
        <dbReference type="Proteomes" id="UP000658754"/>
    </source>
</evidence>